<dbReference type="SUPFAM" id="SSF52540">
    <property type="entry name" value="P-loop containing nucleoside triphosphate hydrolases"/>
    <property type="match status" value="1"/>
</dbReference>
<accession>A0A9D1X278</accession>
<dbReference type="InterPro" id="IPR027417">
    <property type="entry name" value="P-loop_NTPase"/>
</dbReference>
<protein>
    <submittedName>
        <fullName evidence="3">CpaF family protein</fullName>
    </submittedName>
</protein>
<evidence type="ECO:0000256" key="1">
    <source>
        <dbReference type="ARBA" id="ARBA00006611"/>
    </source>
</evidence>
<dbReference type="InterPro" id="IPR001482">
    <property type="entry name" value="T2SS/T4SS_dom"/>
</dbReference>
<dbReference type="Pfam" id="PF00437">
    <property type="entry name" value="T2SSE"/>
    <property type="match status" value="1"/>
</dbReference>
<reference evidence="3" key="1">
    <citation type="journal article" date="2021" name="PeerJ">
        <title>Extensive microbial diversity within the chicken gut microbiome revealed by metagenomics and culture.</title>
        <authorList>
            <person name="Gilroy R."/>
            <person name="Ravi A."/>
            <person name="Getino M."/>
            <person name="Pursley I."/>
            <person name="Horton D.L."/>
            <person name="Alikhan N.F."/>
            <person name="Baker D."/>
            <person name="Gharbi K."/>
            <person name="Hall N."/>
            <person name="Watson M."/>
            <person name="Adriaenssens E.M."/>
            <person name="Foster-Nyarko E."/>
            <person name="Jarju S."/>
            <person name="Secka A."/>
            <person name="Antonio M."/>
            <person name="Oren A."/>
            <person name="Chaudhuri R.R."/>
            <person name="La Ragione R."/>
            <person name="Hildebrand F."/>
            <person name="Pallen M.J."/>
        </authorList>
    </citation>
    <scope>NUCLEOTIDE SEQUENCE</scope>
    <source>
        <strain evidence="3">ChiSxjej3B15-1167</strain>
    </source>
</reference>
<evidence type="ECO:0000313" key="3">
    <source>
        <dbReference type="EMBL" id="HIX71404.1"/>
    </source>
</evidence>
<name>A0A9D1X278_9FIRM</name>
<evidence type="ECO:0000259" key="2">
    <source>
        <dbReference type="Pfam" id="PF00437"/>
    </source>
</evidence>
<organism evidence="3 4">
    <name type="scientific">Candidatus Anaerobutyricum stercoripullorum</name>
    <dbReference type="NCBI Taxonomy" id="2838456"/>
    <lineage>
        <taxon>Bacteria</taxon>
        <taxon>Bacillati</taxon>
        <taxon>Bacillota</taxon>
        <taxon>Clostridia</taxon>
        <taxon>Lachnospirales</taxon>
        <taxon>Lachnospiraceae</taxon>
        <taxon>Anaerobutyricum</taxon>
    </lineage>
</organism>
<dbReference type="CDD" id="cd01130">
    <property type="entry name" value="VirB11-like_ATPase"/>
    <property type="match status" value="1"/>
</dbReference>
<feature type="domain" description="Bacterial type II secretion system protein E" evidence="2">
    <location>
        <begin position="65"/>
        <end position="341"/>
    </location>
</feature>
<dbReference type="Gene3D" id="3.40.50.300">
    <property type="entry name" value="P-loop containing nucleotide triphosphate hydrolases"/>
    <property type="match status" value="1"/>
</dbReference>
<sequence>MKTFSKQELRERVLTGLGGYASPSDEEIYREIDRVILEEGHSCYGTLSEKKRLREQLFYSIRGFDVLEEYLRDDTVTEIMVIGPDKIFVEQSGVLKKTERTFGSVGEVYRLIDQMIAPLNRMVNESEPIVDGRLPDGSRVHVVLPPVSLEGPVITIRKFQKGGMTMEKLIAGGEFPPELAAVLSCLVRGRYSILISGATNSGKSSLLNALAEYLLPEERIITIEDSAELQFSHVDNLVRMETRNANTEGDHAVTMNDLIKASLRMRPTRIIVGEVRGEEAGALLNAASTGHSGSLSTIHGNSCRDALRRLETMVLMGMDIPLRAVQGLIGSAVDVLIHLGRLSTGQRKILEIYELTDFDGQEYQMHPLFRYDRDEEGKEGRLMAAGRLSRTGRLMDYGQMHAYEEAMEVYDAKYGTR</sequence>
<comment type="similarity">
    <text evidence="1">Belongs to the GSP E family.</text>
</comment>
<gene>
    <name evidence="3" type="ORF">H9849_00130</name>
</gene>
<dbReference type="InterPro" id="IPR050921">
    <property type="entry name" value="T4SS_GSP_E_ATPase"/>
</dbReference>
<dbReference type="Proteomes" id="UP000886805">
    <property type="component" value="Unassembled WGS sequence"/>
</dbReference>
<dbReference type="PANTHER" id="PTHR30486:SF15">
    <property type="entry name" value="TYPE II_IV SECRETION SYSTEM ATPASE"/>
    <property type="match status" value="1"/>
</dbReference>
<reference evidence="3" key="2">
    <citation type="submission" date="2021-04" db="EMBL/GenBank/DDBJ databases">
        <authorList>
            <person name="Gilroy R."/>
        </authorList>
    </citation>
    <scope>NUCLEOTIDE SEQUENCE</scope>
    <source>
        <strain evidence="3">ChiSxjej3B15-1167</strain>
    </source>
</reference>
<evidence type="ECO:0000313" key="4">
    <source>
        <dbReference type="Proteomes" id="UP000886805"/>
    </source>
</evidence>
<dbReference type="EMBL" id="DXEQ01000005">
    <property type="protein sequence ID" value="HIX71404.1"/>
    <property type="molecule type" value="Genomic_DNA"/>
</dbReference>
<dbReference type="GO" id="GO:0016887">
    <property type="term" value="F:ATP hydrolysis activity"/>
    <property type="evidence" value="ECO:0007669"/>
    <property type="project" value="InterPro"/>
</dbReference>
<comment type="caution">
    <text evidence="3">The sequence shown here is derived from an EMBL/GenBank/DDBJ whole genome shotgun (WGS) entry which is preliminary data.</text>
</comment>
<dbReference type="AlphaFoldDB" id="A0A9D1X278"/>
<dbReference type="PANTHER" id="PTHR30486">
    <property type="entry name" value="TWITCHING MOTILITY PROTEIN PILT"/>
    <property type="match status" value="1"/>
</dbReference>
<dbReference type="Gene3D" id="3.30.450.380">
    <property type="match status" value="1"/>
</dbReference>
<proteinExistence type="inferred from homology"/>